<feature type="non-terminal residue" evidence="1">
    <location>
        <position position="208"/>
    </location>
</feature>
<dbReference type="AlphaFoldDB" id="A0A3R7YJY5"/>
<dbReference type="Proteomes" id="UP000284763">
    <property type="component" value="Unassembled WGS sequence"/>
</dbReference>
<dbReference type="EMBL" id="QZAB01000022">
    <property type="protein sequence ID" value="RQD92694.1"/>
    <property type="molecule type" value="Genomic_DNA"/>
</dbReference>
<organism evidence="1 2">
    <name type="scientific">Methanosalsum natronophilum</name>
    <dbReference type="NCBI Taxonomy" id="768733"/>
    <lineage>
        <taxon>Archaea</taxon>
        <taxon>Methanobacteriati</taxon>
        <taxon>Methanobacteriota</taxon>
        <taxon>Stenosarchaea group</taxon>
        <taxon>Methanomicrobia</taxon>
        <taxon>Methanosarcinales</taxon>
        <taxon>Methanosarcinaceae</taxon>
        <taxon>Methanosalsum</taxon>
    </lineage>
</organism>
<evidence type="ECO:0000313" key="1">
    <source>
        <dbReference type="EMBL" id="RQD92694.1"/>
    </source>
</evidence>
<reference evidence="1 2" key="1">
    <citation type="submission" date="2018-08" db="EMBL/GenBank/DDBJ databases">
        <title>The metabolism and importance of syntrophic acetate oxidation coupled to methane or sulfide production in haloalkaline environments.</title>
        <authorList>
            <person name="Timmers P.H.A."/>
            <person name="Vavourakis C.D."/>
            <person name="Sorokin D.Y."/>
            <person name="Sinninghe Damste J.S."/>
            <person name="Muyzer G."/>
            <person name="Stams A.J.M."/>
            <person name="Plugge C.M."/>
        </authorList>
    </citation>
    <scope>NUCLEOTIDE SEQUENCE [LARGE SCALE GENOMIC DNA]</scope>
    <source>
        <strain evidence="1">MSAO_Arc3</strain>
    </source>
</reference>
<comment type="caution">
    <text evidence="1">The sequence shown here is derived from an EMBL/GenBank/DDBJ whole genome shotgun (WGS) entry which is preliminary data.</text>
</comment>
<gene>
    <name evidence="1" type="ORF">D5R95_00260</name>
</gene>
<accession>A0A3R7YJY5</accession>
<name>A0A3R7YJY5_9EURY</name>
<evidence type="ECO:0000313" key="2">
    <source>
        <dbReference type="Proteomes" id="UP000284763"/>
    </source>
</evidence>
<protein>
    <submittedName>
        <fullName evidence="1">Uncharacterized protein</fullName>
    </submittedName>
</protein>
<sequence length="208" mass="23388">MKYKLIFTIILLFLSIISVPHVSAETSIFQRDVVDIKDLENNPRIYDSTTAYRKISVIADINELERYSASIGSDEYFLLLDVTYLDILEGFSKGDRVMATGSFKHVPLGKDIFNQEYVMHYPKRELGEVAISDVKNNPAAYNGKFIKVVGNLTNIRDSSGKTIMYIEDVETEKSIKVLFYGVTTLEKGMKVQAEGLLNGDSLHSENVG</sequence>
<proteinExistence type="predicted"/>